<dbReference type="Proteomes" id="UP000054144">
    <property type="component" value="Unassembled WGS sequence"/>
</dbReference>
<keyword evidence="5" id="KW-0732">Signal</keyword>
<evidence type="ECO:0000313" key="18">
    <source>
        <dbReference type="Proteomes" id="UP000054144"/>
    </source>
</evidence>
<keyword evidence="11" id="KW-0119">Carbohydrate metabolism</keyword>
<comment type="similarity">
    <text evidence="13">Belongs to the polysaccharide monooxygenase AA9 family.</text>
</comment>
<dbReference type="GO" id="GO:0005576">
    <property type="term" value="C:extracellular region"/>
    <property type="evidence" value="ECO:0007669"/>
    <property type="project" value="UniProtKB-SubCell"/>
</dbReference>
<dbReference type="AlphaFoldDB" id="A0A0D7AFL7"/>
<dbReference type="InterPro" id="IPR049892">
    <property type="entry name" value="AA9"/>
</dbReference>
<evidence type="ECO:0000256" key="15">
    <source>
        <dbReference type="ARBA" id="ARBA00047174"/>
    </source>
</evidence>
<reference evidence="17 18" key="1">
    <citation type="journal article" date="2015" name="Fungal Genet. Biol.">
        <title>Evolution of novel wood decay mechanisms in Agaricales revealed by the genome sequences of Fistulina hepatica and Cylindrobasidium torrendii.</title>
        <authorList>
            <person name="Floudas D."/>
            <person name="Held B.W."/>
            <person name="Riley R."/>
            <person name="Nagy L.G."/>
            <person name="Koehler G."/>
            <person name="Ransdell A.S."/>
            <person name="Younus H."/>
            <person name="Chow J."/>
            <person name="Chiniquy J."/>
            <person name="Lipzen A."/>
            <person name="Tritt A."/>
            <person name="Sun H."/>
            <person name="Haridas S."/>
            <person name="LaButti K."/>
            <person name="Ohm R.A."/>
            <person name="Kues U."/>
            <person name="Blanchette R.A."/>
            <person name="Grigoriev I.V."/>
            <person name="Minto R.E."/>
            <person name="Hibbett D.S."/>
        </authorList>
    </citation>
    <scope>NUCLEOTIDE SEQUENCE [LARGE SCALE GENOMIC DNA]</scope>
    <source>
        <strain evidence="17 18">ATCC 64428</strain>
    </source>
</reference>
<dbReference type="PANTHER" id="PTHR33353">
    <property type="entry name" value="PUTATIVE (AFU_ORTHOLOGUE AFUA_1G12560)-RELATED"/>
    <property type="match status" value="1"/>
</dbReference>
<evidence type="ECO:0000256" key="6">
    <source>
        <dbReference type="ARBA" id="ARBA00023001"/>
    </source>
</evidence>
<keyword evidence="18" id="KW-1185">Reference proteome</keyword>
<dbReference type="GO" id="GO:0030245">
    <property type="term" value="P:cellulose catabolic process"/>
    <property type="evidence" value="ECO:0007669"/>
    <property type="project" value="UniProtKB-KW"/>
</dbReference>
<dbReference type="GO" id="GO:0004497">
    <property type="term" value="F:monooxygenase activity"/>
    <property type="evidence" value="ECO:0007669"/>
    <property type="project" value="UniProtKB-KW"/>
</dbReference>
<evidence type="ECO:0000259" key="16">
    <source>
        <dbReference type="Pfam" id="PF03443"/>
    </source>
</evidence>
<keyword evidence="4" id="KW-0479">Metal-binding</keyword>
<keyword evidence="7" id="KW-0560">Oxidoreductase</keyword>
<keyword evidence="9" id="KW-0503">Monooxygenase</keyword>
<comment type="catalytic activity">
    <reaction evidence="14">
        <text>[(1-&gt;4)-beta-D-glucosyl]n+m + reduced acceptor + O2 = 4-dehydro-beta-D-glucosyl-[(1-&gt;4)-beta-D-glucosyl]n-1 + [(1-&gt;4)-beta-D-glucosyl]m + acceptor + H2O.</text>
        <dbReference type="EC" id="1.14.99.56"/>
    </reaction>
</comment>
<keyword evidence="3" id="KW-0964">Secreted</keyword>
<dbReference type="CDD" id="cd21175">
    <property type="entry name" value="LPMO_AA9"/>
    <property type="match status" value="1"/>
</dbReference>
<accession>A0A0D7AFL7</accession>
<evidence type="ECO:0000256" key="3">
    <source>
        <dbReference type="ARBA" id="ARBA00022525"/>
    </source>
</evidence>
<evidence type="ECO:0000256" key="13">
    <source>
        <dbReference type="ARBA" id="ARBA00044502"/>
    </source>
</evidence>
<protein>
    <recommendedName>
        <fullName evidence="15">lytic cellulose monooxygenase (C4-dehydrogenating)</fullName>
        <ecNumber evidence="15">1.14.99.56</ecNumber>
    </recommendedName>
</protein>
<dbReference type="Gene3D" id="2.70.50.70">
    <property type="match status" value="1"/>
</dbReference>
<evidence type="ECO:0000256" key="10">
    <source>
        <dbReference type="ARBA" id="ARBA00023157"/>
    </source>
</evidence>
<evidence type="ECO:0000256" key="5">
    <source>
        <dbReference type="ARBA" id="ARBA00022729"/>
    </source>
</evidence>
<evidence type="ECO:0000256" key="12">
    <source>
        <dbReference type="ARBA" id="ARBA00023326"/>
    </source>
</evidence>
<evidence type="ECO:0000256" key="2">
    <source>
        <dbReference type="ARBA" id="ARBA00004613"/>
    </source>
</evidence>
<evidence type="ECO:0000256" key="7">
    <source>
        <dbReference type="ARBA" id="ARBA00023002"/>
    </source>
</evidence>
<evidence type="ECO:0000256" key="11">
    <source>
        <dbReference type="ARBA" id="ARBA00023277"/>
    </source>
</evidence>
<keyword evidence="12" id="KW-0624">Polysaccharide degradation</keyword>
<keyword evidence="10" id="KW-1015">Disulfide bond</keyword>
<dbReference type="OrthoDB" id="4849160at2759"/>
<sequence>LLPFMAASLVHAHGQIYEVIAGGVTNHGPDIYWAADSVNNKTVTRVMYQASSPSYVLYTGFTNNSEMSCEGSSAASAAAPDVLSVAAGSNITVQWAGATSELLGKPGTGGVTDRNPWVHAMGMVVDYITSCGDSGCTSFDATNAGWTKVDEFGIDPNQTISDDLRTTMSEKPEEYYPSANGLWGMAKLVQDGSQWDVTIPSNLKAGEYILRHEIGAMHNPKTSGDTTTGPQLYISCIQLEVTGDGTVELPDGTQSGSLYDPDGDFANFDVYSSDTAALSFVVPGPAVWDGASSSSSSSNSTKSAASN</sequence>
<keyword evidence="6" id="KW-0136">Cellulose degradation</keyword>
<evidence type="ECO:0000256" key="8">
    <source>
        <dbReference type="ARBA" id="ARBA00023008"/>
    </source>
</evidence>
<feature type="non-terminal residue" evidence="17">
    <location>
        <position position="307"/>
    </location>
</feature>
<comment type="subcellular location">
    <subcellularLocation>
        <location evidence="2">Secreted</location>
    </subcellularLocation>
</comment>
<keyword evidence="8" id="KW-0186">Copper</keyword>
<dbReference type="EMBL" id="KN881721">
    <property type="protein sequence ID" value="KIY49623.1"/>
    <property type="molecule type" value="Genomic_DNA"/>
</dbReference>
<feature type="non-terminal residue" evidence="17">
    <location>
        <position position="1"/>
    </location>
</feature>
<dbReference type="InterPro" id="IPR005103">
    <property type="entry name" value="AA9_LPMO"/>
</dbReference>
<organism evidence="17 18">
    <name type="scientific">Fistulina hepatica ATCC 64428</name>
    <dbReference type="NCBI Taxonomy" id="1128425"/>
    <lineage>
        <taxon>Eukaryota</taxon>
        <taxon>Fungi</taxon>
        <taxon>Dikarya</taxon>
        <taxon>Basidiomycota</taxon>
        <taxon>Agaricomycotina</taxon>
        <taxon>Agaricomycetes</taxon>
        <taxon>Agaricomycetidae</taxon>
        <taxon>Agaricales</taxon>
        <taxon>Fistulinaceae</taxon>
        <taxon>Fistulina</taxon>
    </lineage>
</organism>
<evidence type="ECO:0000256" key="1">
    <source>
        <dbReference type="ARBA" id="ARBA00001973"/>
    </source>
</evidence>
<name>A0A0D7AFL7_9AGAR</name>
<dbReference type="PANTHER" id="PTHR33353:SF10">
    <property type="entry name" value="ENDO-BETA-1,4-GLUCANASE D"/>
    <property type="match status" value="1"/>
</dbReference>
<gene>
    <name evidence="17" type="ORF">FISHEDRAFT_24835</name>
</gene>
<feature type="domain" description="Auxiliary Activity family 9 catalytic" evidence="16">
    <location>
        <begin position="13"/>
        <end position="274"/>
    </location>
</feature>
<evidence type="ECO:0000256" key="4">
    <source>
        <dbReference type="ARBA" id="ARBA00022723"/>
    </source>
</evidence>
<dbReference type="GO" id="GO:0046872">
    <property type="term" value="F:metal ion binding"/>
    <property type="evidence" value="ECO:0007669"/>
    <property type="project" value="UniProtKB-KW"/>
</dbReference>
<evidence type="ECO:0000256" key="14">
    <source>
        <dbReference type="ARBA" id="ARBA00045077"/>
    </source>
</evidence>
<evidence type="ECO:0000313" key="17">
    <source>
        <dbReference type="EMBL" id="KIY49623.1"/>
    </source>
</evidence>
<proteinExistence type="inferred from homology"/>
<comment type="cofactor">
    <cofactor evidence="1">
        <name>Cu(2+)</name>
        <dbReference type="ChEBI" id="CHEBI:29036"/>
    </cofactor>
</comment>
<dbReference type="Pfam" id="PF03443">
    <property type="entry name" value="AA9"/>
    <property type="match status" value="1"/>
</dbReference>
<dbReference type="EC" id="1.14.99.56" evidence="15"/>
<evidence type="ECO:0000256" key="9">
    <source>
        <dbReference type="ARBA" id="ARBA00023033"/>
    </source>
</evidence>